<organism evidence="1 2">
    <name type="scientific">Trichomalopsis sarcophagae</name>
    <dbReference type="NCBI Taxonomy" id="543379"/>
    <lineage>
        <taxon>Eukaryota</taxon>
        <taxon>Metazoa</taxon>
        <taxon>Ecdysozoa</taxon>
        <taxon>Arthropoda</taxon>
        <taxon>Hexapoda</taxon>
        <taxon>Insecta</taxon>
        <taxon>Pterygota</taxon>
        <taxon>Neoptera</taxon>
        <taxon>Endopterygota</taxon>
        <taxon>Hymenoptera</taxon>
        <taxon>Apocrita</taxon>
        <taxon>Proctotrupomorpha</taxon>
        <taxon>Chalcidoidea</taxon>
        <taxon>Pteromalidae</taxon>
        <taxon>Pteromalinae</taxon>
        <taxon>Trichomalopsis</taxon>
    </lineage>
</organism>
<comment type="caution">
    <text evidence="1">The sequence shown here is derived from an EMBL/GenBank/DDBJ whole genome shotgun (WGS) entry which is preliminary data.</text>
</comment>
<dbReference type="AlphaFoldDB" id="A0A232EG95"/>
<evidence type="ECO:0000313" key="1">
    <source>
        <dbReference type="EMBL" id="OXU17385.1"/>
    </source>
</evidence>
<name>A0A232EG95_9HYME</name>
<dbReference type="EMBL" id="NNAY01004807">
    <property type="protein sequence ID" value="OXU17385.1"/>
    <property type="molecule type" value="Genomic_DNA"/>
</dbReference>
<proteinExistence type="predicted"/>
<sequence length="72" mass="8513">MLHIKKKSIFVKESVLTYLYTDVLRKLCKYTQQKEQEKSATKENLIKTLSGYKSKKIHATLRLDDIRKKAKI</sequence>
<keyword evidence="2" id="KW-1185">Reference proteome</keyword>
<protein>
    <submittedName>
        <fullName evidence="1">Uncharacterized protein</fullName>
    </submittedName>
</protein>
<dbReference type="Proteomes" id="UP000215335">
    <property type="component" value="Unassembled WGS sequence"/>
</dbReference>
<gene>
    <name evidence="1" type="ORF">TSAR_006412</name>
</gene>
<evidence type="ECO:0000313" key="2">
    <source>
        <dbReference type="Proteomes" id="UP000215335"/>
    </source>
</evidence>
<reference evidence="1 2" key="1">
    <citation type="journal article" date="2017" name="Curr. Biol.">
        <title>The Evolution of Venom by Co-option of Single-Copy Genes.</title>
        <authorList>
            <person name="Martinson E.O."/>
            <person name="Mrinalini"/>
            <person name="Kelkar Y.D."/>
            <person name="Chang C.H."/>
            <person name="Werren J.H."/>
        </authorList>
    </citation>
    <scope>NUCLEOTIDE SEQUENCE [LARGE SCALE GENOMIC DNA]</scope>
    <source>
        <strain evidence="1 2">Alberta</strain>
        <tissue evidence="1">Whole body</tissue>
    </source>
</reference>
<accession>A0A232EG95</accession>